<evidence type="ECO:0000313" key="3">
    <source>
        <dbReference type="EMBL" id="MBC2596155.1"/>
    </source>
</evidence>
<keyword evidence="2" id="KW-0812">Transmembrane</keyword>
<evidence type="ECO:0000256" key="2">
    <source>
        <dbReference type="SAM" id="Phobius"/>
    </source>
</evidence>
<evidence type="ECO:0008006" key="5">
    <source>
        <dbReference type="Google" id="ProtNLM"/>
    </source>
</evidence>
<dbReference type="Proteomes" id="UP000546464">
    <property type="component" value="Unassembled WGS sequence"/>
</dbReference>
<evidence type="ECO:0000256" key="1">
    <source>
        <dbReference type="SAM" id="MobiDB-lite"/>
    </source>
</evidence>
<feature type="transmembrane region" description="Helical" evidence="2">
    <location>
        <begin position="12"/>
        <end position="36"/>
    </location>
</feature>
<evidence type="ECO:0000313" key="4">
    <source>
        <dbReference type="Proteomes" id="UP000546464"/>
    </source>
</evidence>
<keyword evidence="2" id="KW-0472">Membrane</keyword>
<keyword evidence="4" id="KW-1185">Reference proteome</keyword>
<name>A0A842HHE3_9BACT</name>
<comment type="caution">
    <text evidence="3">The sequence shown here is derived from an EMBL/GenBank/DDBJ whole genome shotgun (WGS) entry which is preliminary data.</text>
</comment>
<reference evidence="3 4" key="1">
    <citation type="submission" date="2020-07" db="EMBL/GenBank/DDBJ databases">
        <authorList>
            <person name="Feng X."/>
        </authorList>
    </citation>
    <scope>NUCLEOTIDE SEQUENCE [LARGE SCALE GENOMIC DNA]</scope>
    <source>
        <strain evidence="3 4">JCM31066</strain>
    </source>
</reference>
<dbReference type="EMBL" id="JACHVB010000063">
    <property type="protein sequence ID" value="MBC2596155.1"/>
    <property type="molecule type" value="Genomic_DNA"/>
</dbReference>
<proteinExistence type="predicted"/>
<gene>
    <name evidence="3" type="ORF">H5P28_17950</name>
</gene>
<organism evidence="3 4">
    <name type="scientific">Ruficoccus amylovorans</name>
    <dbReference type="NCBI Taxonomy" id="1804625"/>
    <lineage>
        <taxon>Bacteria</taxon>
        <taxon>Pseudomonadati</taxon>
        <taxon>Verrucomicrobiota</taxon>
        <taxon>Opitutia</taxon>
        <taxon>Puniceicoccales</taxon>
        <taxon>Cerasicoccaceae</taxon>
        <taxon>Ruficoccus</taxon>
    </lineage>
</organism>
<protein>
    <recommendedName>
        <fullName evidence="5">Prepilin-type N-terminal cleavage/methylation domain-containing protein</fullName>
    </recommendedName>
</protein>
<sequence length="218" mass="24940">MKVHRFRAGMSFLEVLLAVAMLGLLIVAGATMLFALTRSYFTLETSPLFDRHADGVIGLLRSLASESGPPPDPNSNARPGPQFGWSTSPVSQKSTLSFKIDRDLAFFVSDEHPLPAIDAFLEFDEENHQFWLAWYVDPKFTNNNRTINYTLLSPWASDIQYGYYDEGQNQWEFEFASDDSRQHGNEKPRNVTLIFDRDDVVVRRTIYLDTPTHHVLDY</sequence>
<dbReference type="RefSeq" id="WP_185677073.1">
    <property type="nucleotide sequence ID" value="NZ_JACHVB010000063.1"/>
</dbReference>
<accession>A0A842HHE3</accession>
<keyword evidence="2" id="KW-1133">Transmembrane helix</keyword>
<dbReference type="AlphaFoldDB" id="A0A842HHE3"/>
<feature type="region of interest" description="Disordered" evidence="1">
    <location>
        <begin position="65"/>
        <end position="90"/>
    </location>
</feature>